<feature type="domain" description="Fibronectin type-III" evidence="2">
    <location>
        <begin position="118"/>
        <end position="217"/>
    </location>
</feature>
<dbReference type="PROSITE" id="PS50853">
    <property type="entry name" value="FN3"/>
    <property type="match status" value="1"/>
</dbReference>
<proteinExistence type="predicted"/>
<dbReference type="InterPro" id="IPR013783">
    <property type="entry name" value="Ig-like_fold"/>
</dbReference>
<evidence type="ECO:0000256" key="1">
    <source>
        <dbReference type="SAM" id="MobiDB-lite"/>
    </source>
</evidence>
<dbReference type="EMBL" id="MHLL01000076">
    <property type="protein sequence ID" value="OGZ06838.1"/>
    <property type="molecule type" value="Genomic_DNA"/>
</dbReference>
<dbReference type="Proteomes" id="UP000177996">
    <property type="component" value="Unassembled WGS sequence"/>
</dbReference>
<dbReference type="Gene3D" id="2.60.40.10">
    <property type="entry name" value="Immunoglobulins"/>
    <property type="match status" value="1"/>
</dbReference>
<evidence type="ECO:0000313" key="3">
    <source>
        <dbReference type="EMBL" id="OGZ06838.1"/>
    </source>
</evidence>
<dbReference type="SUPFAM" id="SSF49363">
    <property type="entry name" value="Purple acid phosphatase, N-terminal domain"/>
    <property type="match status" value="1"/>
</dbReference>
<dbReference type="SMART" id="SM00060">
    <property type="entry name" value="FN3"/>
    <property type="match status" value="1"/>
</dbReference>
<evidence type="ECO:0000259" key="2">
    <source>
        <dbReference type="PROSITE" id="PS50853"/>
    </source>
</evidence>
<dbReference type="GO" id="GO:0003993">
    <property type="term" value="F:acid phosphatase activity"/>
    <property type="evidence" value="ECO:0007669"/>
    <property type="project" value="InterPro"/>
</dbReference>
<feature type="region of interest" description="Disordered" evidence="1">
    <location>
        <begin position="37"/>
        <end position="67"/>
    </location>
</feature>
<sequence>MAISKYQESKEKSELDAKSQIESQKLTLEQAQAEIKKLKQENSSTTEVQGQRNEIVEKSQSSGAANIKPPVIEKPKIITVSNTSPLAPATTSVIPAKESIVTQTFIAPSPPPPTPIVVPPTLSIQTVSATPTQNSVRIDWTTSIAATAKVFYWSDATSKLVEQSSAGLGTIHYLDLNNLSPGVTYYFTVEALSMDGKTLTRDGSFSTVGSTINAKKKTIYSTDDWSITSTGEQFEVKAIIISATGLNLREKMYSPGINVFNGASHISVVFWACEGLDNPIYQCPGTEANTPEALQDPNLTMGFLADSAKSNATWDPLIFKELSLNFSSGSKIEFIKVVGVKSGKVFCLTETTIPFGLVGTADCSANILIPN</sequence>
<feature type="compositionally biased region" description="Polar residues" evidence="1">
    <location>
        <begin position="41"/>
        <end position="64"/>
    </location>
</feature>
<comment type="caution">
    <text evidence="3">The sequence shown here is derived from an EMBL/GenBank/DDBJ whole genome shotgun (WGS) entry which is preliminary data.</text>
</comment>
<name>A0A1G2D273_9BACT</name>
<protein>
    <recommendedName>
        <fullName evidence="2">Fibronectin type-III domain-containing protein</fullName>
    </recommendedName>
</protein>
<dbReference type="GO" id="GO:0046872">
    <property type="term" value="F:metal ion binding"/>
    <property type="evidence" value="ECO:0007669"/>
    <property type="project" value="InterPro"/>
</dbReference>
<dbReference type="InterPro" id="IPR003961">
    <property type="entry name" value="FN3_dom"/>
</dbReference>
<accession>A0A1G2D273</accession>
<dbReference type="CDD" id="cd00063">
    <property type="entry name" value="FN3"/>
    <property type="match status" value="1"/>
</dbReference>
<dbReference type="AlphaFoldDB" id="A0A1G2D273"/>
<gene>
    <name evidence="3" type="ORF">A3D65_06785</name>
</gene>
<dbReference type="InterPro" id="IPR008963">
    <property type="entry name" value="Purple_acid_Pase-like_N"/>
</dbReference>
<organism evidence="3 4">
    <name type="scientific">Candidatus Lloydbacteria bacterium RIFCSPHIGHO2_02_FULL_50_13</name>
    <dbReference type="NCBI Taxonomy" id="1798661"/>
    <lineage>
        <taxon>Bacteria</taxon>
        <taxon>Candidatus Lloydiibacteriota</taxon>
    </lineage>
</organism>
<reference evidence="3 4" key="1">
    <citation type="journal article" date="2016" name="Nat. Commun.">
        <title>Thousands of microbial genomes shed light on interconnected biogeochemical processes in an aquifer system.</title>
        <authorList>
            <person name="Anantharaman K."/>
            <person name="Brown C.T."/>
            <person name="Hug L.A."/>
            <person name="Sharon I."/>
            <person name="Castelle C.J."/>
            <person name="Probst A.J."/>
            <person name="Thomas B.C."/>
            <person name="Singh A."/>
            <person name="Wilkins M.J."/>
            <person name="Karaoz U."/>
            <person name="Brodie E.L."/>
            <person name="Williams K.H."/>
            <person name="Hubbard S.S."/>
            <person name="Banfield J.F."/>
        </authorList>
    </citation>
    <scope>NUCLEOTIDE SEQUENCE [LARGE SCALE GENOMIC DNA]</scope>
</reference>
<evidence type="ECO:0000313" key="4">
    <source>
        <dbReference type="Proteomes" id="UP000177996"/>
    </source>
</evidence>